<name>A0A6A5RA38_9PLEO</name>
<dbReference type="InterPro" id="IPR049326">
    <property type="entry name" value="Rhodopsin_dom_fungi"/>
</dbReference>
<gene>
    <name evidence="9" type="ORF">M421DRAFT_400453</name>
</gene>
<feature type="transmembrane region" description="Helical" evidence="7">
    <location>
        <begin position="12"/>
        <end position="36"/>
    </location>
</feature>
<dbReference type="RefSeq" id="XP_033445313.1">
    <property type="nucleotide sequence ID" value="XM_033590200.1"/>
</dbReference>
<dbReference type="OrthoDB" id="3934549at2759"/>
<evidence type="ECO:0000256" key="3">
    <source>
        <dbReference type="ARBA" id="ARBA00022989"/>
    </source>
</evidence>
<dbReference type="PANTHER" id="PTHR33048:SF57">
    <property type="entry name" value="INTEGRAL MEMBRANE PROTEIN-RELATED"/>
    <property type="match status" value="1"/>
</dbReference>
<dbReference type="EMBL" id="ML978987">
    <property type="protein sequence ID" value="KAF1925061.1"/>
    <property type="molecule type" value="Genomic_DNA"/>
</dbReference>
<keyword evidence="2 7" id="KW-0812">Transmembrane</keyword>
<feature type="region of interest" description="Disordered" evidence="6">
    <location>
        <begin position="295"/>
        <end position="315"/>
    </location>
</feature>
<feature type="domain" description="Rhodopsin" evidence="8">
    <location>
        <begin position="32"/>
        <end position="272"/>
    </location>
</feature>
<sequence length="363" mass="39857">MVESIVIENKDQVAVLVTSSLCIVIPALAVGLRFIAKTIRGGHDYSDYCIAAALLWNIGLHTSCILMVTHGGLSFHLTEIYARFNQDTAVFFFKAIFSFSFLWNATVFFSKISVLLMYVTIIPIPSMITWARAIGGLIFLWNTSNIIAALLICRPLSKNWNFAMPGTCGSQPAFYSAMGIVNLIADGAIIVLPMPYLYRLQLATGRKILAMALLGIGIGTWAITIYRQIVLPSLNFMDMPYSGTLTTILSGMEPAVAIVLACVPLMRPLFKKISSRVDSSRSGYNTGELSRGYTIQKRGGREHSTDISNLFEDDDDNNSQVQLQLIDVSKAGIPTISHDAEGPAMPHYSRAISVEKSWAVNLE</sequence>
<feature type="transmembrane region" description="Helical" evidence="7">
    <location>
        <begin position="208"/>
        <end position="229"/>
    </location>
</feature>
<evidence type="ECO:0000256" key="5">
    <source>
        <dbReference type="ARBA" id="ARBA00038359"/>
    </source>
</evidence>
<accession>A0A6A5RA38</accession>
<keyword evidence="10" id="KW-1185">Reference proteome</keyword>
<evidence type="ECO:0000256" key="4">
    <source>
        <dbReference type="ARBA" id="ARBA00023136"/>
    </source>
</evidence>
<dbReference type="Proteomes" id="UP000800082">
    <property type="component" value="Unassembled WGS sequence"/>
</dbReference>
<organism evidence="9 10">
    <name type="scientific">Didymella exigua CBS 183.55</name>
    <dbReference type="NCBI Taxonomy" id="1150837"/>
    <lineage>
        <taxon>Eukaryota</taxon>
        <taxon>Fungi</taxon>
        <taxon>Dikarya</taxon>
        <taxon>Ascomycota</taxon>
        <taxon>Pezizomycotina</taxon>
        <taxon>Dothideomycetes</taxon>
        <taxon>Pleosporomycetidae</taxon>
        <taxon>Pleosporales</taxon>
        <taxon>Pleosporineae</taxon>
        <taxon>Didymellaceae</taxon>
        <taxon>Didymella</taxon>
    </lineage>
</organism>
<dbReference type="GO" id="GO:0016020">
    <property type="term" value="C:membrane"/>
    <property type="evidence" value="ECO:0007669"/>
    <property type="project" value="UniProtKB-SubCell"/>
</dbReference>
<reference evidence="9" key="1">
    <citation type="journal article" date="2020" name="Stud. Mycol.">
        <title>101 Dothideomycetes genomes: a test case for predicting lifestyles and emergence of pathogens.</title>
        <authorList>
            <person name="Haridas S."/>
            <person name="Albert R."/>
            <person name="Binder M."/>
            <person name="Bloem J."/>
            <person name="Labutti K."/>
            <person name="Salamov A."/>
            <person name="Andreopoulos B."/>
            <person name="Baker S."/>
            <person name="Barry K."/>
            <person name="Bills G."/>
            <person name="Bluhm B."/>
            <person name="Cannon C."/>
            <person name="Castanera R."/>
            <person name="Culley D."/>
            <person name="Daum C."/>
            <person name="Ezra D."/>
            <person name="Gonzalez J."/>
            <person name="Henrissat B."/>
            <person name="Kuo A."/>
            <person name="Liang C."/>
            <person name="Lipzen A."/>
            <person name="Lutzoni F."/>
            <person name="Magnuson J."/>
            <person name="Mondo S."/>
            <person name="Nolan M."/>
            <person name="Ohm R."/>
            <person name="Pangilinan J."/>
            <person name="Park H.-J."/>
            <person name="Ramirez L."/>
            <person name="Alfaro M."/>
            <person name="Sun H."/>
            <person name="Tritt A."/>
            <person name="Yoshinaga Y."/>
            <person name="Zwiers L.-H."/>
            <person name="Turgeon B."/>
            <person name="Goodwin S."/>
            <person name="Spatafora J."/>
            <person name="Crous P."/>
            <person name="Grigoriev I."/>
        </authorList>
    </citation>
    <scope>NUCLEOTIDE SEQUENCE</scope>
    <source>
        <strain evidence="9">CBS 183.55</strain>
    </source>
</reference>
<evidence type="ECO:0000256" key="2">
    <source>
        <dbReference type="ARBA" id="ARBA00022692"/>
    </source>
</evidence>
<dbReference type="Pfam" id="PF20684">
    <property type="entry name" value="Fung_rhodopsin"/>
    <property type="match status" value="1"/>
</dbReference>
<comment type="subcellular location">
    <subcellularLocation>
        <location evidence="1">Membrane</location>
        <topology evidence="1">Multi-pass membrane protein</topology>
    </subcellularLocation>
</comment>
<keyword evidence="4 7" id="KW-0472">Membrane</keyword>
<protein>
    <submittedName>
        <fullName evidence="9">Integral membrane protein</fullName>
    </submittedName>
</protein>
<dbReference type="InterPro" id="IPR052337">
    <property type="entry name" value="SAT4-like"/>
</dbReference>
<keyword evidence="3 7" id="KW-1133">Transmembrane helix</keyword>
<feature type="transmembrane region" description="Helical" evidence="7">
    <location>
        <begin position="48"/>
        <end position="69"/>
    </location>
</feature>
<dbReference type="PANTHER" id="PTHR33048">
    <property type="entry name" value="PTH11-LIKE INTEGRAL MEMBRANE PROTEIN (AFU_ORTHOLOGUE AFUA_5G11245)"/>
    <property type="match status" value="1"/>
</dbReference>
<evidence type="ECO:0000259" key="8">
    <source>
        <dbReference type="Pfam" id="PF20684"/>
    </source>
</evidence>
<dbReference type="AlphaFoldDB" id="A0A6A5RA38"/>
<evidence type="ECO:0000256" key="6">
    <source>
        <dbReference type="SAM" id="MobiDB-lite"/>
    </source>
</evidence>
<evidence type="ECO:0000256" key="7">
    <source>
        <dbReference type="SAM" id="Phobius"/>
    </source>
</evidence>
<feature type="transmembrane region" description="Helical" evidence="7">
    <location>
        <begin position="130"/>
        <end position="152"/>
    </location>
</feature>
<proteinExistence type="inferred from homology"/>
<feature type="transmembrane region" description="Helical" evidence="7">
    <location>
        <begin position="172"/>
        <end position="196"/>
    </location>
</feature>
<comment type="similarity">
    <text evidence="5">Belongs to the SAT4 family.</text>
</comment>
<evidence type="ECO:0000313" key="10">
    <source>
        <dbReference type="Proteomes" id="UP000800082"/>
    </source>
</evidence>
<feature type="transmembrane region" description="Helical" evidence="7">
    <location>
        <begin position="241"/>
        <end position="266"/>
    </location>
</feature>
<evidence type="ECO:0000256" key="1">
    <source>
        <dbReference type="ARBA" id="ARBA00004141"/>
    </source>
</evidence>
<evidence type="ECO:0000313" key="9">
    <source>
        <dbReference type="EMBL" id="KAF1925061.1"/>
    </source>
</evidence>
<dbReference type="GeneID" id="54347861"/>